<dbReference type="GO" id="GO:0003941">
    <property type="term" value="F:L-serine ammonia-lyase activity"/>
    <property type="evidence" value="ECO:0007669"/>
    <property type="project" value="TreeGrafter"/>
</dbReference>
<dbReference type="Gene3D" id="3.40.50.1100">
    <property type="match status" value="2"/>
</dbReference>
<dbReference type="InterPro" id="IPR001926">
    <property type="entry name" value="TrpB-like_PALP"/>
</dbReference>
<dbReference type="GO" id="GO:0006567">
    <property type="term" value="P:L-threonine catabolic process"/>
    <property type="evidence" value="ECO:0007669"/>
    <property type="project" value="TreeGrafter"/>
</dbReference>
<dbReference type="PANTHER" id="PTHR48078">
    <property type="entry name" value="THREONINE DEHYDRATASE, MITOCHONDRIAL-RELATED"/>
    <property type="match status" value="1"/>
</dbReference>
<evidence type="ECO:0000259" key="5">
    <source>
        <dbReference type="Pfam" id="PF00291"/>
    </source>
</evidence>
<evidence type="ECO:0000256" key="4">
    <source>
        <dbReference type="ARBA" id="ARBA00023239"/>
    </source>
</evidence>
<reference evidence="6" key="1">
    <citation type="journal article" date="2020" name="Nature">
        <title>Giant virus diversity and host interactions through global metagenomics.</title>
        <authorList>
            <person name="Schulz F."/>
            <person name="Roux S."/>
            <person name="Paez-Espino D."/>
            <person name="Jungbluth S."/>
            <person name="Walsh D.A."/>
            <person name="Denef V.J."/>
            <person name="McMahon K.D."/>
            <person name="Konstantinidis K.T."/>
            <person name="Eloe-Fadrosh E.A."/>
            <person name="Kyrpides N.C."/>
            <person name="Woyke T."/>
        </authorList>
    </citation>
    <scope>NUCLEOTIDE SEQUENCE</scope>
    <source>
        <strain evidence="6">GVMAG-M-3300023179-4</strain>
    </source>
</reference>
<dbReference type="FunFam" id="3.40.50.1100:FF:000005">
    <property type="entry name" value="Threonine dehydratase catabolic"/>
    <property type="match status" value="1"/>
</dbReference>
<dbReference type="SUPFAM" id="SSF53686">
    <property type="entry name" value="Tryptophan synthase beta subunit-like PLP-dependent enzymes"/>
    <property type="match status" value="1"/>
</dbReference>
<keyword evidence="3" id="KW-0663">Pyridoxal phosphate</keyword>
<dbReference type="Pfam" id="PF00291">
    <property type="entry name" value="PALP"/>
    <property type="match status" value="1"/>
</dbReference>
<comment type="cofactor">
    <cofactor evidence="1">
        <name>pyridoxal 5'-phosphate</name>
        <dbReference type="ChEBI" id="CHEBI:597326"/>
    </cofactor>
</comment>
<dbReference type="EMBL" id="MN739833">
    <property type="protein sequence ID" value="QHT73858.1"/>
    <property type="molecule type" value="Genomic_DNA"/>
</dbReference>
<accession>A0A6C0GZY4</accession>
<evidence type="ECO:0000313" key="6">
    <source>
        <dbReference type="EMBL" id="QHT73858.1"/>
    </source>
</evidence>
<dbReference type="InterPro" id="IPR050147">
    <property type="entry name" value="Ser/Thr_Dehydratase"/>
</dbReference>
<protein>
    <recommendedName>
        <fullName evidence="5">Tryptophan synthase beta chain-like PALP domain-containing protein</fullName>
    </recommendedName>
</protein>
<feature type="domain" description="Tryptophan synthase beta chain-like PALP" evidence="5">
    <location>
        <begin position="20"/>
        <end position="305"/>
    </location>
</feature>
<dbReference type="NCBIfam" id="NF006390">
    <property type="entry name" value="PRK08639.1"/>
    <property type="match status" value="1"/>
</dbReference>
<dbReference type="GO" id="GO:0009097">
    <property type="term" value="P:isoleucine biosynthetic process"/>
    <property type="evidence" value="ECO:0007669"/>
    <property type="project" value="TreeGrafter"/>
</dbReference>
<dbReference type="AlphaFoldDB" id="A0A6C0GZY4"/>
<dbReference type="CDD" id="cd01562">
    <property type="entry name" value="Thr-dehyd"/>
    <property type="match status" value="1"/>
</dbReference>
<keyword evidence="4" id="KW-0456">Lyase</keyword>
<dbReference type="GO" id="GO:0004794">
    <property type="term" value="F:threonine deaminase activity"/>
    <property type="evidence" value="ECO:0007669"/>
    <property type="project" value="TreeGrafter"/>
</dbReference>
<sequence>MYYPKLNNIKSAYKVIKHIMSPTPLEYNFELTKKYKNNIYLKREDLTPVKSYKIRGAYNKMVNLNNKYEIVTCSAGNHAQGVAFSCHKLQIYGNIFMPLTTTKQKIDKVKKFGGEYIKINLIGNNFDESYNSSKEFCDNNKFKFIHPFNDEKVIEGQATVGLEILNQISNKQIDYLLFPIGGGGLAAGITSYFKYKSPKTKLIGVEPSGAASMLKSIENNYVTTLDKIDNFVDGAAVKTVGNLNFDICKKNIDEIIIIDEGHVCSKIIEMYNNFSLVIEPAGVLSLCVLDKIKETNKNIVSIISGGNSDFFRMPEILQRSLLYK</sequence>
<evidence type="ECO:0000256" key="1">
    <source>
        <dbReference type="ARBA" id="ARBA00001933"/>
    </source>
</evidence>
<comment type="similarity">
    <text evidence="2">Belongs to the serine/threonine dehydratase family.</text>
</comment>
<name>A0A6C0GZY4_9ZZZZ</name>
<organism evidence="6">
    <name type="scientific">viral metagenome</name>
    <dbReference type="NCBI Taxonomy" id="1070528"/>
    <lineage>
        <taxon>unclassified sequences</taxon>
        <taxon>metagenomes</taxon>
        <taxon>organismal metagenomes</taxon>
    </lineage>
</organism>
<dbReference type="GO" id="GO:0006565">
    <property type="term" value="P:L-serine catabolic process"/>
    <property type="evidence" value="ECO:0007669"/>
    <property type="project" value="TreeGrafter"/>
</dbReference>
<dbReference type="PANTHER" id="PTHR48078:SF11">
    <property type="entry name" value="THREONINE DEHYDRATASE, MITOCHONDRIAL"/>
    <property type="match status" value="1"/>
</dbReference>
<dbReference type="InterPro" id="IPR036052">
    <property type="entry name" value="TrpB-like_PALP_sf"/>
</dbReference>
<proteinExistence type="inferred from homology"/>
<evidence type="ECO:0000256" key="3">
    <source>
        <dbReference type="ARBA" id="ARBA00022898"/>
    </source>
</evidence>
<evidence type="ECO:0000256" key="2">
    <source>
        <dbReference type="ARBA" id="ARBA00010869"/>
    </source>
</evidence>